<protein>
    <submittedName>
        <fullName evidence="3">Histone-lysine N-methyltransferase ATXR4</fullName>
    </submittedName>
</protein>
<dbReference type="PANTHER" id="PTHR12197:SF251">
    <property type="entry name" value="EG:BACR7C10.4 PROTEIN"/>
    <property type="match status" value="1"/>
</dbReference>
<dbReference type="SUPFAM" id="SSF82199">
    <property type="entry name" value="SET domain"/>
    <property type="match status" value="1"/>
</dbReference>
<feature type="region of interest" description="Disordered" evidence="1">
    <location>
        <begin position="98"/>
        <end position="125"/>
    </location>
</feature>
<organism evidence="3 4">
    <name type="scientific">Chlorella sorokiniana</name>
    <name type="common">Freshwater green alga</name>
    <dbReference type="NCBI Taxonomy" id="3076"/>
    <lineage>
        <taxon>Eukaryota</taxon>
        <taxon>Viridiplantae</taxon>
        <taxon>Chlorophyta</taxon>
        <taxon>core chlorophytes</taxon>
        <taxon>Trebouxiophyceae</taxon>
        <taxon>Chlorellales</taxon>
        <taxon>Chlorellaceae</taxon>
        <taxon>Chlorella clade</taxon>
        <taxon>Chlorella</taxon>
    </lineage>
</organism>
<feature type="compositionally biased region" description="Low complexity" evidence="1">
    <location>
        <begin position="181"/>
        <end position="203"/>
    </location>
</feature>
<accession>A0A2P6TKQ5</accession>
<feature type="region of interest" description="Disordered" evidence="1">
    <location>
        <begin position="181"/>
        <end position="206"/>
    </location>
</feature>
<dbReference type="SMART" id="SM00317">
    <property type="entry name" value="SET"/>
    <property type="match status" value="1"/>
</dbReference>
<feature type="domain" description="SET" evidence="2">
    <location>
        <begin position="39"/>
        <end position="380"/>
    </location>
</feature>
<dbReference type="EMBL" id="LHPG02000012">
    <property type="protein sequence ID" value="PRW44877.1"/>
    <property type="molecule type" value="Genomic_DNA"/>
</dbReference>
<proteinExistence type="predicted"/>
<feature type="region of interest" description="Disordered" evidence="1">
    <location>
        <begin position="247"/>
        <end position="266"/>
    </location>
</feature>
<dbReference type="GO" id="GO:0032259">
    <property type="term" value="P:methylation"/>
    <property type="evidence" value="ECO:0007669"/>
    <property type="project" value="UniProtKB-KW"/>
</dbReference>
<evidence type="ECO:0000259" key="2">
    <source>
        <dbReference type="PROSITE" id="PS50280"/>
    </source>
</evidence>
<dbReference type="InterPro" id="IPR046341">
    <property type="entry name" value="SET_dom_sf"/>
</dbReference>
<dbReference type="InterPro" id="IPR050869">
    <property type="entry name" value="H3K4_H4K5_MeTrfase"/>
</dbReference>
<dbReference type="CDD" id="cd20071">
    <property type="entry name" value="SET_SMYD"/>
    <property type="match status" value="1"/>
</dbReference>
<dbReference type="STRING" id="3076.A0A2P6TKQ5"/>
<evidence type="ECO:0000313" key="3">
    <source>
        <dbReference type="EMBL" id="PRW44877.1"/>
    </source>
</evidence>
<dbReference type="Proteomes" id="UP000239899">
    <property type="component" value="Unassembled WGS sequence"/>
</dbReference>
<dbReference type="InterPro" id="IPR001214">
    <property type="entry name" value="SET_dom"/>
</dbReference>
<dbReference type="AlphaFoldDB" id="A0A2P6TKQ5"/>
<evidence type="ECO:0000313" key="4">
    <source>
        <dbReference type="Proteomes" id="UP000239899"/>
    </source>
</evidence>
<dbReference type="OrthoDB" id="514820at2759"/>
<feature type="region of interest" description="Disordered" evidence="1">
    <location>
        <begin position="422"/>
        <end position="470"/>
    </location>
</feature>
<reference evidence="3 4" key="1">
    <citation type="journal article" date="2018" name="Plant J.">
        <title>Genome sequences of Chlorella sorokiniana UTEX 1602 and Micractinium conductrix SAG 241.80: implications to maltose excretion by a green alga.</title>
        <authorList>
            <person name="Arriola M.B."/>
            <person name="Velmurugan N."/>
            <person name="Zhang Y."/>
            <person name="Plunkett M.H."/>
            <person name="Hondzo H."/>
            <person name="Barney B.M."/>
        </authorList>
    </citation>
    <scope>NUCLEOTIDE SEQUENCE [LARGE SCALE GENOMIC DNA]</scope>
    <source>
        <strain evidence="4">UTEX 1602</strain>
    </source>
</reference>
<dbReference type="Pfam" id="PF00856">
    <property type="entry name" value="SET"/>
    <property type="match status" value="1"/>
</dbReference>
<name>A0A2P6TKQ5_CHLSO</name>
<feature type="compositionally biased region" description="Low complexity" evidence="1">
    <location>
        <begin position="103"/>
        <end position="125"/>
    </location>
</feature>
<keyword evidence="4" id="KW-1185">Reference proteome</keyword>
<dbReference type="PANTHER" id="PTHR12197">
    <property type="entry name" value="HISTONE-LYSINE N-METHYLTRANSFERASE SMYD"/>
    <property type="match status" value="1"/>
</dbReference>
<dbReference type="Gene3D" id="2.170.270.10">
    <property type="entry name" value="SET domain"/>
    <property type="match status" value="1"/>
</dbReference>
<comment type="caution">
    <text evidence="3">The sequence shown here is derived from an EMBL/GenBank/DDBJ whole genome shotgun (WGS) entry which is preliminary data.</text>
</comment>
<evidence type="ECO:0000256" key="1">
    <source>
        <dbReference type="SAM" id="MobiDB-lite"/>
    </source>
</evidence>
<gene>
    <name evidence="3" type="ORF">C2E21_6243</name>
</gene>
<dbReference type="GO" id="GO:0005634">
    <property type="term" value="C:nucleus"/>
    <property type="evidence" value="ECO:0007669"/>
    <property type="project" value="TreeGrafter"/>
</dbReference>
<dbReference type="GO" id="GO:0008168">
    <property type="term" value="F:methyltransferase activity"/>
    <property type="evidence" value="ECO:0007669"/>
    <property type="project" value="UniProtKB-KW"/>
</dbReference>
<sequence>MLQLRRLAEPLFRLPGAFRLLTTWAVVAGGLEEQLQRAPWLQLLAVPGQGRGLFATRDIERGEVVLAEAPMLAAPSPHALDSTCHQCLQPLPPGAAASRHAVSRISSSTGAGSSSSSSSSSKGIPMCSGSCSAAAERSWARAAAAADLSPLQEACRRSGEKFPLMLARLACLRIQQQQQQQAGGGSSSNATSAAVAEGAADDAPMQGDPLTQLQHLCYANLPEVPTPWLELHRLLLEGLRPLCSSNGSSSAGVGSSRGGGGNSSSGSSIRADWLERTLSLQWFSDALSHLHLNSFRVDTVPPLDASDPAALLRAAAASLSGADAGAAAHHTGSAAYLLASMLNHSCEPNLDVTFPDNNAVVSFVAARHISAREQLTISYVDTGMGLQQRRSALQFGYGFTCGCPRALLRMAAQGKSELEQKLEEPGVRPVTTDLPGRPGEITKVTTEPGGYAIHRSYNPDPSLSEREKAAGRALAGELPGGGSYTVAEHSSSHHVEKKLMALLLSCCHAIGALAAVSGGGVIGAQVTPGAQPITGSQGNGTGGSSSASIMSDPWIDSELSNLFNRDERTFAVGDTILFNDKTKDLESCALQCNLNDFCEVFAFCADSAGCSVSGMMCGAGATVESGTCVLSMYTAVKTADGKISDNVNGTAMLGATGPKVGFVSGYYYVDIDTSQPFLEVPISVDATFNIDRHTFYVLPAGIGAATSSKAANVSECARACYANSTCDAFVYCPADKADGCAVPGYSCSEPTTVAAGDCLQQGDVSSEQTAFLKIDSALLATISGIRKAVPDDLPAPAPAPAKAA</sequence>
<dbReference type="PROSITE" id="PS50280">
    <property type="entry name" value="SET"/>
    <property type="match status" value="1"/>
</dbReference>